<dbReference type="KEGG" id="lpil:LIP_2415"/>
<reference evidence="3" key="1">
    <citation type="submission" date="2015-07" db="EMBL/GenBank/DDBJ databases">
        <title>Complete genome sequence and phylogenetic analysis of Limnochorda pilosa.</title>
        <authorList>
            <person name="Watanabe M."/>
            <person name="Kojima H."/>
            <person name="Fukui M."/>
        </authorList>
    </citation>
    <scope>NUCLEOTIDE SEQUENCE [LARGE SCALE GENOMIC DNA]</scope>
    <source>
        <strain evidence="3">HC45</strain>
    </source>
</reference>
<evidence type="ECO:0008006" key="4">
    <source>
        <dbReference type="Google" id="ProtNLM"/>
    </source>
</evidence>
<dbReference type="Gene3D" id="6.10.140.1960">
    <property type="match status" value="1"/>
</dbReference>
<dbReference type="CDD" id="cd00657">
    <property type="entry name" value="Ferritin_like"/>
    <property type="match status" value="1"/>
</dbReference>
<dbReference type="Proteomes" id="UP000065807">
    <property type="component" value="Chromosome"/>
</dbReference>
<dbReference type="AlphaFoldDB" id="A0A0K2SMB3"/>
<keyword evidence="3" id="KW-1185">Reference proteome</keyword>
<protein>
    <recommendedName>
        <fullName evidence="4">Rubrerythrin</fullName>
    </recommendedName>
</protein>
<dbReference type="OrthoDB" id="2084192at2"/>
<feature type="compositionally biased region" description="Low complexity" evidence="1">
    <location>
        <begin position="69"/>
        <end position="79"/>
    </location>
</feature>
<accession>A0A0K2SMB3</accession>
<reference evidence="3" key="2">
    <citation type="journal article" date="2016" name="Int. J. Syst. Evol. Microbiol.">
        <title>Complete genome sequence and cell structure of Limnochorda pilosa, a Gram-negative spore-former within the phylum Firmicutes.</title>
        <authorList>
            <person name="Watanabe M."/>
            <person name="Kojima H."/>
            <person name="Fukui M."/>
        </authorList>
    </citation>
    <scope>NUCLEOTIDE SEQUENCE [LARGE SCALE GENOMIC DNA]</scope>
    <source>
        <strain evidence="3">HC45</strain>
    </source>
</reference>
<gene>
    <name evidence="2" type="ORF">LIP_2415</name>
</gene>
<proteinExistence type="predicted"/>
<feature type="region of interest" description="Disordered" evidence="1">
    <location>
        <begin position="65"/>
        <end position="85"/>
    </location>
</feature>
<sequence>MEFMQSPQDIAEAIQDELGAVSMYARMASEAGDPVLRAILLNIAGDEYGHARVFMTMQEMMRTMGAPGGAPAADQGTPAEWAAGR</sequence>
<dbReference type="SUPFAM" id="SSF47240">
    <property type="entry name" value="Ferritin-like"/>
    <property type="match status" value="1"/>
</dbReference>
<evidence type="ECO:0000313" key="2">
    <source>
        <dbReference type="EMBL" id="BAS28256.1"/>
    </source>
</evidence>
<evidence type="ECO:0000256" key="1">
    <source>
        <dbReference type="SAM" id="MobiDB-lite"/>
    </source>
</evidence>
<organism evidence="2 3">
    <name type="scientific">Limnochorda pilosa</name>
    <dbReference type="NCBI Taxonomy" id="1555112"/>
    <lineage>
        <taxon>Bacteria</taxon>
        <taxon>Bacillati</taxon>
        <taxon>Bacillota</taxon>
        <taxon>Limnochordia</taxon>
        <taxon>Limnochordales</taxon>
        <taxon>Limnochordaceae</taxon>
        <taxon>Limnochorda</taxon>
    </lineage>
</organism>
<dbReference type="EMBL" id="AP014924">
    <property type="protein sequence ID" value="BAS28256.1"/>
    <property type="molecule type" value="Genomic_DNA"/>
</dbReference>
<dbReference type="RefSeq" id="WP_068138353.1">
    <property type="nucleotide sequence ID" value="NZ_AP014924.1"/>
</dbReference>
<name>A0A0K2SMB3_LIMPI</name>
<dbReference type="InterPro" id="IPR009078">
    <property type="entry name" value="Ferritin-like_SF"/>
</dbReference>
<evidence type="ECO:0000313" key="3">
    <source>
        <dbReference type="Proteomes" id="UP000065807"/>
    </source>
</evidence>
<dbReference type="STRING" id="1555112.LIP_2415"/>